<evidence type="ECO:0000313" key="2">
    <source>
        <dbReference type="Proteomes" id="UP000270094"/>
    </source>
</evidence>
<evidence type="ECO:0000313" key="1">
    <source>
        <dbReference type="EMBL" id="VDM78479.1"/>
    </source>
</evidence>
<dbReference type="Proteomes" id="UP000270094">
    <property type="component" value="Unassembled WGS sequence"/>
</dbReference>
<keyword evidence="2" id="KW-1185">Reference proteome</keyword>
<reference evidence="1 2" key="1">
    <citation type="submission" date="2018-11" db="EMBL/GenBank/DDBJ databases">
        <authorList>
            <consortium name="Pathogen Informatics"/>
        </authorList>
    </citation>
    <scope>NUCLEOTIDE SEQUENCE [LARGE SCALE GENOMIC DNA]</scope>
</reference>
<dbReference type="EMBL" id="UYYB01102105">
    <property type="protein sequence ID" value="VDM78479.1"/>
    <property type="molecule type" value="Genomic_DNA"/>
</dbReference>
<protein>
    <submittedName>
        <fullName evidence="1">Uncharacterized protein</fullName>
    </submittedName>
</protein>
<gene>
    <name evidence="1" type="ORF">SVUK_LOCUS13477</name>
</gene>
<proteinExistence type="predicted"/>
<sequence length="93" mass="10345">MAKKKKDKNKKQDGSKEGGEVILMLRNFGRRIMNSDGLHVSSDLNMHALSISENVAILEDLKAPSGEPTENSNLNSCVCLSNRDLGFERIERN</sequence>
<name>A0A3P7JEL6_STRVU</name>
<dbReference type="AlphaFoldDB" id="A0A3P7JEL6"/>
<organism evidence="1 2">
    <name type="scientific">Strongylus vulgaris</name>
    <name type="common">Blood worm</name>
    <dbReference type="NCBI Taxonomy" id="40348"/>
    <lineage>
        <taxon>Eukaryota</taxon>
        <taxon>Metazoa</taxon>
        <taxon>Ecdysozoa</taxon>
        <taxon>Nematoda</taxon>
        <taxon>Chromadorea</taxon>
        <taxon>Rhabditida</taxon>
        <taxon>Rhabditina</taxon>
        <taxon>Rhabditomorpha</taxon>
        <taxon>Strongyloidea</taxon>
        <taxon>Strongylidae</taxon>
        <taxon>Strongylus</taxon>
    </lineage>
</organism>
<accession>A0A3P7JEL6</accession>